<dbReference type="InterPro" id="IPR016187">
    <property type="entry name" value="CTDL_fold"/>
</dbReference>
<evidence type="ECO:0000256" key="1">
    <source>
        <dbReference type="ARBA" id="ARBA00023157"/>
    </source>
</evidence>
<protein>
    <recommendedName>
        <fullName evidence="2">C-type lectin domain-containing protein</fullName>
    </recommendedName>
</protein>
<sequence>ICYSGEDANFFTLKHLEGNNWSEAQRYCRKHHTDLISGVDQLNMYNKTESNKPDKDCFIGLFRDNWRWSDGSDSSFRDWTKDVNPSNNKCAKLEKDGGWDSDDCDKHNPFICYDGECLRNRTIKVSILGHYVVV</sequence>
<proteinExistence type="predicted"/>
<feature type="domain" description="C-type lectin" evidence="2">
    <location>
        <begin position="1"/>
        <end position="113"/>
    </location>
</feature>
<name>A0A8C6SX37_9GOBI</name>
<keyword evidence="4" id="KW-1185">Reference proteome</keyword>
<dbReference type="SUPFAM" id="SSF56436">
    <property type="entry name" value="C-type lectin-like"/>
    <property type="match status" value="1"/>
</dbReference>
<evidence type="ECO:0000259" key="2">
    <source>
        <dbReference type="PROSITE" id="PS50041"/>
    </source>
</evidence>
<dbReference type="PANTHER" id="PTHR45784:SF3">
    <property type="entry name" value="C-TYPE LECTIN DOMAIN FAMILY 4 MEMBER K-LIKE-RELATED"/>
    <property type="match status" value="1"/>
</dbReference>
<dbReference type="Gene3D" id="3.10.100.10">
    <property type="entry name" value="Mannose-Binding Protein A, subunit A"/>
    <property type="match status" value="1"/>
</dbReference>
<dbReference type="InterPro" id="IPR016186">
    <property type="entry name" value="C-type_lectin-like/link_sf"/>
</dbReference>
<dbReference type="PROSITE" id="PS50041">
    <property type="entry name" value="C_TYPE_LECTIN_2"/>
    <property type="match status" value="1"/>
</dbReference>
<reference evidence="3" key="1">
    <citation type="submission" date="2025-08" db="UniProtKB">
        <authorList>
            <consortium name="Ensembl"/>
        </authorList>
    </citation>
    <scope>IDENTIFICATION</scope>
</reference>
<dbReference type="Pfam" id="PF00059">
    <property type="entry name" value="Lectin_C"/>
    <property type="match status" value="1"/>
</dbReference>
<dbReference type="Ensembl" id="ENSNMLT00000012977.1">
    <property type="protein sequence ID" value="ENSNMLP00000011481.1"/>
    <property type="gene ID" value="ENSNMLG00000007845.1"/>
</dbReference>
<dbReference type="SMART" id="SM00034">
    <property type="entry name" value="CLECT"/>
    <property type="match status" value="1"/>
</dbReference>
<dbReference type="InterPro" id="IPR018378">
    <property type="entry name" value="C-type_lectin_CS"/>
</dbReference>
<organism evidence="3 4">
    <name type="scientific">Neogobius melanostomus</name>
    <name type="common">round goby</name>
    <dbReference type="NCBI Taxonomy" id="47308"/>
    <lineage>
        <taxon>Eukaryota</taxon>
        <taxon>Metazoa</taxon>
        <taxon>Chordata</taxon>
        <taxon>Craniata</taxon>
        <taxon>Vertebrata</taxon>
        <taxon>Euteleostomi</taxon>
        <taxon>Actinopterygii</taxon>
        <taxon>Neopterygii</taxon>
        <taxon>Teleostei</taxon>
        <taxon>Neoteleostei</taxon>
        <taxon>Acanthomorphata</taxon>
        <taxon>Gobiaria</taxon>
        <taxon>Gobiiformes</taxon>
        <taxon>Gobioidei</taxon>
        <taxon>Gobiidae</taxon>
        <taxon>Benthophilinae</taxon>
        <taxon>Neogobiini</taxon>
        <taxon>Neogobius</taxon>
    </lineage>
</organism>
<evidence type="ECO:0000313" key="3">
    <source>
        <dbReference type="Ensembl" id="ENSNMLP00000011481.1"/>
    </source>
</evidence>
<keyword evidence="1" id="KW-1015">Disulfide bond</keyword>
<dbReference type="AlphaFoldDB" id="A0A8C6SX37"/>
<reference evidence="3" key="2">
    <citation type="submission" date="2025-09" db="UniProtKB">
        <authorList>
            <consortium name="Ensembl"/>
        </authorList>
    </citation>
    <scope>IDENTIFICATION</scope>
</reference>
<dbReference type="PANTHER" id="PTHR45784">
    <property type="entry name" value="C-TYPE LECTIN DOMAIN FAMILY 20 MEMBER A-RELATED"/>
    <property type="match status" value="1"/>
</dbReference>
<dbReference type="InterPro" id="IPR001304">
    <property type="entry name" value="C-type_lectin-like"/>
</dbReference>
<evidence type="ECO:0000313" key="4">
    <source>
        <dbReference type="Proteomes" id="UP000694523"/>
    </source>
</evidence>
<accession>A0A8C6SX37</accession>
<dbReference type="Proteomes" id="UP000694523">
    <property type="component" value="Unplaced"/>
</dbReference>
<dbReference type="PROSITE" id="PS00615">
    <property type="entry name" value="C_TYPE_LECTIN_1"/>
    <property type="match status" value="1"/>
</dbReference>